<evidence type="ECO:0000256" key="1">
    <source>
        <dbReference type="ARBA" id="ARBA00022723"/>
    </source>
</evidence>
<keyword evidence="2" id="KW-0863">Zinc-finger</keyword>
<accession>A0A433D929</accession>
<dbReference type="InterPro" id="IPR027377">
    <property type="entry name" value="ZAR1/RTP1-5-like_Znf-3CxxC"/>
</dbReference>
<dbReference type="EMBL" id="RBNI01004601">
    <property type="protein sequence ID" value="RUP47376.1"/>
    <property type="molecule type" value="Genomic_DNA"/>
</dbReference>
<comment type="caution">
    <text evidence="6">The sequence shown here is derived from an EMBL/GenBank/DDBJ whole genome shotgun (WGS) entry which is preliminary data.</text>
</comment>
<evidence type="ECO:0000256" key="2">
    <source>
        <dbReference type="ARBA" id="ARBA00022771"/>
    </source>
</evidence>
<keyword evidence="3" id="KW-0862">Zinc</keyword>
<dbReference type="SMART" id="SM01328">
    <property type="entry name" value="zf-3CxxC"/>
    <property type="match status" value="1"/>
</dbReference>
<keyword evidence="1" id="KW-0479">Metal-binding</keyword>
<protein>
    <recommendedName>
        <fullName evidence="5">3CxxC-type domain-containing protein</fullName>
    </recommendedName>
</protein>
<organism evidence="6 7">
    <name type="scientific">Jimgerdemannia flammicorona</name>
    <dbReference type="NCBI Taxonomy" id="994334"/>
    <lineage>
        <taxon>Eukaryota</taxon>
        <taxon>Fungi</taxon>
        <taxon>Fungi incertae sedis</taxon>
        <taxon>Mucoromycota</taxon>
        <taxon>Mucoromycotina</taxon>
        <taxon>Endogonomycetes</taxon>
        <taxon>Endogonales</taxon>
        <taxon>Endogonaceae</taxon>
        <taxon>Jimgerdemannia</taxon>
    </lineage>
</organism>
<evidence type="ECO:0000259" key="5">
    <source>
        <dbReference type="SMART" id="SM01328"/>
    </source>
</evidence>
<proteinExistence type="predicted"/>
<reference evidence="6 7" key="1">
    <citation type="journal article" date="2018" name="New Phytol.">
        <title>Phylogenomics of Endogonaceae and evolution of mycorrhizas within Mucoromycota.</title>
        <authorList>
            <person name="Chang Y."/>
            <person name="Desiro A."/>
            <person name="Na H."/>
            <person name="Sandor L."/>
            <person name="Lipzen A."/>
            <person name="Clum A."/>
            <person name="Barry K."/>
            <person name="Grigoriev I.V."/>
            <person name="Martin F.M."/>
            <person name="Stajich J.E."/>
            <person name="Smith M.E."/>
            <person name="Bonito G."/>
            <person name="Spatafora J.W."/>
        </authorList>
    </citation>
    <scope>NUCLEOTIDE SEQUENCE [LARGE SCALE GENOMIC DNA]</scope>
    <source>
        <strain evidence="6 7">GMNB39</strain>
    </source>
</reference>
<evidence type="ECO:0000256" key="4">
    <source>
        <dbReference type="SAM" id="MobiDB-lite"/>
    </source>
</evidence>
<feature type="domain" description="3CxxC-type" evidence="5">
    <location>
        <begin position="67"/>
        <end position="155"/>
    </location>
</feature>
<dbReference type="OrthoDB" id="2361746at2759"/>
<evidence type="ECO:0000313" key="6">
    <source>
        <dbReference type="EMBL" id="RUP47376.1"/>
    </source>
</evidence>
<name>A0A433D929_9FUNG</name>
<evidence type="ECO:0000256" key="3">
    <source>
        <dbReference type="ARBA" id="ARBA00022833"/>
    </source>
</evidence>
<dbReference type="Proteomes" id="UP000268093">
    <property type="component" value="Unassembled WGS sequence"/>
</dbReference>
<keyword evidence="7" id="KW-1185">Reference proteome</keyword>
<feature type="region of interest" description="Disordered" evidence="4">
    <location>
        <begin position="20"/>
        <end position="41"/>
    </location>
</feature>
<dbReference type="Pfam" id="PF13695">
    <property type="entry name" value="Zn_ribbon_3CxxC"/>
    <property type="match status" value="1"/>
</dbReference>
<dbReference type="GO" id="GO:0008270">
    <property type="term" value="F:zinc ion binding"/>
    <property type="evidence" value="ECO:0007669"/>
    <property type="project" value="UniProtKB-KW"/>
</dbReference>
<feature type="non-terminal residue" evidence="6">
    <location>
        <position position="1"/>
    </location>
</feature>
<sequence length="164" mass="19429">SCTNSKSACLCAIYYRTPHQSTNRGDRPPNQQSGFQPQEQGKNMSEVEVEVFDHLIFATEEGDRFYRLYGRWICTKCKKGWTSAWTYVRLEKYEARISPKKLKKERDYFTQQCKNCPKGNSVGFLKEYKHLKKSNEDKDEKRPHLKDLCEKCKQGYYCGERSRR</sequence>
<gene>
    <name evidence="6" type="ORF">BC936DRAFT_145808</name>
</gene>
<dbReference type="AlphaFoldDB" id="A0A433D929"/>
<evidence type="ECO:0000313" key="7">
    <source>
        <dbReference type="Proteomes" id="UP000268093"/>
    </source>
</evidence>